<name>A0A833SIL7_9HYME</name>
<gene>
    <name evidence="2" type="ORF">E2986_13415</name>
</gene>
<protein>
    <submittedName>
        <fullName evidence="2">Uncharacterized protein</fullName>
    </submittedName>
</protein>
<keyword evidence="3" id="KW-1185">Reference proteome</keyword>
<dbReference type="Proteomes" id="UP000655588">
    <property type="component" value="Unassembled WGS sequence"/>
</dbReference>
<proteinExistence type="predicted"/>
<accession>A0A833SIL7</accession>
<feature type="compositionally biased region" description="Polar residues" evidence="1">
    <location>
        <begin position="84"/>
        <end position="97"/>
    </location>
</feature>
<sequence length="114" mass="12938">MTNNSNRISFYKLETKFPEEKHAQDEAMTENKNKEERKRSRARVEETSKESQAMLICSLRGHKAKKLSMEEKRKAKTGGHSKGGTDTNCLPQEHQTNTGKILRIPAGCSINFAE</sequence>
<evidence type="ECO:0000313" key="2">
    <source>
        <dbReference type="EMBL" id="KAF3427578.1"/>
    </source>
</evidence>
<feature type="compositionally biased region" description="Basic and acidic residues" evidence="1">
    <location>
        <begin position="13"/>
        <end position="49"/>
    </location>
</feature>
<dbReference type="EMBL" id="WNWW01000250">
    <property type="protein sequence ID" value="KAF3427578.1"/>
    <property type="molecule type" value="Genomic_DNA"/>
</dbReference>
<dbReference type="AlphaFoldDB" id="A0A833SIL7"/>
<organism evidence="2 3">
    <name type="scientific">Frieseomelitta varia</name>
    <dbReference type="NCBI Taxonomy" id="561572"/>
    <lineage>
        <taxon>Eukaryota</taxon>
        <taxon>Metazoa</taxon>
        <taxon>Ecdysozoa</taxon>
        <taxon>Arthropoda</taxon>
        <taxon>Hexapoda</taxon>
        <taxon>Insecta</taxon>
        <taxon>Pterygota</taxon>
        <taxon>Neoptera</taxon>
        <taxon>Endopterygota</taxon>
        <taxon>Hymenoptera</taxon>
        <taxon>Apocrita</taxon>
        <taxon>Aculeata</taxon>
        <taxon>Apoidea</taxon>
        <taxon>Anthophila</taxon>
        <taxon>Apidae</taxon>
        <taxon>Frieseomelitta</taxon>
    </lineage>
</organism>
<evidence type="ECO:0000313" key="3">
    <source>
        <dbReference type="Proteomes" id="UP000655588"/>
    </source>
</evidence>
<feature type="region of interest" description="Disordered" evidence="1">
    <location>
        <begin position="1"/>
        <end position="97"/>
    </location>
</feature>
<comment type="caution">
    <text evidence="2">The sequence shown here is derived from an EMBL/GenBank/DDBJ whole genome shotgun (WGS) entry which is preliminary data.</text>
</comment>
<evidence type="ECO:0000256" key="1">
    <source>
        <dbReference type="SAM" id="MobiDB-lite"/>
    </source>
</evidence>
<reference evidence="2" key="1">
    <citation type="submission" date="2019-11" db="EMBL/GenBank/DDBJ databases">
        <title>The nuclear and mitochondrial genomes of Frieseomelitta varia - a highly eusocial stingless bee (Meliponini) with a permanently sterile worker caste.</title>
        <authorList>
            <person name="Freitas F.C.P."/>
            <person name="Lourenco A.P."/>
            <person name="Nunes F.M.F."/>
            <person name="Paschoal A.R."/>
            <person name="Abreu F.C.P."/>
            <person name="Barbin F.O."/>
            <person name="Bataglia L."/>
            <person name="Cardoso-Junior C.A.M."/>
            <person name="Cervoni M.S."/>
            <person name="Silva S.R."/>
            <person name="Dalarmi F."/>
            <person name="Del Lama M.A."/>
            <person name="Depintor T.S."/>
            <person name="Ferreira K.M."/>
            <person name="Goria P.S."/>
            <person name="Jaskot M.C."/>
            <person name="Lago D.C."/>
            <person name="Luna-Lucena D."/>
            <person name="Moda L.M."/>
            <person name="Nascimento L."/>
            <person name="Pedrino M."/>
            <person name="Rabico F.O."/>
            <person name="Sanches F.C."/>
            <person name="Santos D.E."/>
            <person name="Santos C.G."/>
            <person name="Vieira J."/>
            <person name="Lopes T.F."/>
            <person name="Barchuk A.R."/>
            <person name="Hartfelder K."/>
            <person name="Simoes Z.L.P."/>
            <person name="Bitondi M.M.G."/>
            <person name="Pinheiro D.G."/>
        </authorList>
    </citation>
    <scope>NUCLEOTIDE SEQUENCE</scope>
    <source>
        <strain evidence="2">USP_RPSP 00005682</strain>
        <tissue evidence="2">Whole individual</tissue>
    </source>
</reference>